<evidence type="ECO:0000313" key="5">
    <source>
        <dbReference type="Proteomes" id="UP001353858"/>
    </source>
</evidence>
<feature type="compositionally biased region" description="Basic and acidic residues" evidence="2">
    <location>
        <begin position="363"/>
        <end position="372"/>
    </location>
</feature>
<dbReference type="InterPro" id="IPR035925">
    <property type="entry name" value="BSD_dom_sf"/>
</dbReference>
<dbReference type="InterPro" id="IPR005607">
    <property type="entry name" value="BSD_dom"/>
</dbReference>
<evidence type="ECO:0000256" key="1">
    <source>
        <dbReference type="SAM" id="Coils"/>
    </source>
</evidence>
<dbReference type="Proteomes" id="UP001353858">
    <property type="component" value="Unassembled WGS sequence"/>
</dbReference>
<sequence>MAQSKENNWLSSWLSAAKTKSNEVLEFVKKDLEEFGNAVKQEASSVVSSTGNAIEKTLKLNEPESTASSMKRSFSSFLGQMNNVLNPSPDDSDTEAILITEGSEAITLTKLQQIIYELQKNEKTFLEDPDPSLDKQYQCWLEIIESQLDEDRLIKHLTNSTILNNQYRKLVPDRVSHEEFWKRYLFRKALVEDELAREEAVEKKMLKEKQLITEEHVQWDQEDFAADIELSEEEQIRLLQQYEEETKQKNQDKRKSSDKELIGENILFEKNLVTKSIKEKANTNETVKVNMENEKNLDNKTQDLTKDKNKERIDENDKISSERKDDYFTEPVKKISELKVKKAGSNNSLDLETKSSNSSSDGDWEKITDVDK</sequence>
<dbReference type="PANTHER" id="PTHR16019:SF5">
    <property type="entry name" value="BSD DOMAIN-CONTAINING PROTEIN 1"/>
    <property type="match status" value="1"/>
</dbReference>
<dbReference type="InterPro" id="IPR051494">
    <property type="entry name" value="BSD_domain-containing"/>
</dbReference>
<reference evidence="5" key="1">
    <citation type="submission" date="2023-01" db="EMBL/GenBank/DDBJ databases">
        <title>Key to firefly adult light organ development and bioluminescence: homeobox transcription factors regulate luciferase expression and transportation to peroxisome.</title>
        <authorList>
            <person name="Fu X."/>
        </authorList>
    </citation>
    <scope>NUCLEOTIDE SEQUENCE [LARGE SCALE GENOMIC DNA]</scope>
</reference>
<accession>A0AAN7QA61</accession>
<feature type="region of interest" description="Disordered" evidence="2">
    <location>
        <begin position="291"/>
        <end position="327"/>
    </location>
</feature>
<dbReference type="AlphaFoldDB" id="A0AAN7QA61"/>
<dbReference type="SUPFAM" id="SSF140383">
    <property type="entry name" value="BSD domain-like"/>
    <property type="match status" value="1"/>
</dbReference>
<dbReference type="PANTHER" id="PTHR16019">
    <property type="entry name" value="SYNAPSE-ASSOCIATED PROTEIN"/>
    <property type="match status" value="1"/>
</dbReference>
<name>A0AAN7QA61_9COLE</name>
<feature type="region of interest" description="Disordered" evidence="2">
    <location>
        <begin position="340"/>
        <end position="372"/>
    </location>
</feature>
<protein>
    <recommendedName>
        <fullName evidence="3">BSD domain-containing protein</fullName>
    </recommendedName>
</protein>
<dbReference type="Pfam" id="PF03909">
    <property type="entry name" value="BSD"/>
    <property type="match status" value="1"/>
</dbReference>
<comment type="caution">
    <text evidence="4">The sequence shown here is derived from an EMBL/GenBank/DDBJ whole genome shotgun (WGS) entry which is preliminary data.</text>
</comment>
<proteinExistence type="predicted"/>
<evidence type="ECO:0000313" key="4">
    <source>
        <dbReference type="EMBL" id="KAK4884870.1"/>
    </source>
</evidence>
<gene>
    <name evidence="4" type="ORF">RN001_001141</name>
</gene>
<feature type="compositionally biased region" description="Polar residues" evidence="2">
    <location>
        <begin position="344"/>
        <end position="361"/>
    </location>
</feature>
<evidence type="ECO:0000259" key="3">
    <source>
        <dbReference type="PROSITE" id="PS50858"/>
    </source>
</evidence>
<dbReference type="PROSITE" id="PS50858">
    <property type="entry name" value="BSD"/>
    <property type="match status" value="1"/>
</dbReference>
<dbReference type="SMART" id="SM00751">
    <property type="entry name" value="BSD"/>
    <property type="match status" value="1"/>
</dbReference>
<evidence type="ECO:0000256" key="2">
    <source>
        <dbReference type="SAM" id="MobiDB-lite"/>
    </source>
</evidence>
<dbReference type="EMBL" id="JARPUR010000001">
    <property type="protein sequence ID" value="KAK4884870.1"/>
    <property type="molecule type" value="Genomic_DNA"/>
</dbReference>
<feature type="domain" description="BSD" evidence="3">
    <location>
        <begin position="140"/>
        <end position="192"/>
    </location>
</feature>
<dbReference type="Gene3D" id="1.10.3970.10">
    <property type="entry name" value="BSD domain"/>
    <property type="match status" value="1"/>
</dbReference>
<dbReference type="GO" id="GO:0005737">
    <property type="term" value="C:cytoplasm"/>
    <property type="evidence" value="ECO:0007669"/>
    <property type="project" value="TreeGrafter"/>
</dbReference>
<keyword evidence="1" id="KW-0175">Coiled coil</keyword>
<organism evidence="4 5">
    <name type="scientific">Aquatica leii</name>
    <dbReference type="NCBI Taxonomy" id="1421715"/>
    <lineage>
        <taxon>Eukaryota</taxon>
        <taxon>Metazoa</taxon>
        <taxon>Ecdysozoa</taxon>
        <taxon>Arthropoda</taxon>
        <taxon>Hexapoda</taxon>
        <taxon>Insecta</taxon>
        <taxon>Pterygota</taxon>
        <taxon>Neoptera</taxon>
        <taxon>Endopterygota</taxon>
        <taxon>Coleoptera</taxon>
        <taxon>Polyphaga</taxon>
        <taxon>Elateriformia</taxon>
        <taxon>Elateroidea</taxon>
        <taxon>Lampyridae</taxon>
        <taxon>Luciolinae</taxon>
        <taxon>Aquatica</taxon>
    </lineage>
</organism>
<feature type="coiled-coil region" evidence="1">
    <location>
        <begin position="225"/>
        <end position="259"/>
    </location>
</feature>
<keyword evidence="5" id="KW-1185">Reference proteome</keyword>